<dbReference type="InterPro" id="IPR045942">
    <property type="entry name" value="DUF6362"/>
</dbReference>
<organism evidence="2 3">
    <name type="scientific">Gluconacetobacter azotocaptans</name>
    <dbReference type="NCBI Taxonomy" id="142834"/>
    <lineage>
        <taxon>Bacteria</taxon>
        <taxon>Pseudomonadati</taxon>
        <taxon>Pseudomonadota</taxon>
        <taxon>Alphaproteobacteria</taxon>
        <taxon>Acetobacterales</taxon>
        <taxon>Acetobacteraceae</taxon>
        <taxon>Gluconacetobacter</taxon>
    </lineage>
</organism>
<comment type="caution">
    <text evidence="2">The sequence shown here is derived from an EMBL/GenBank/DDBJ whole genome shotgun (WGS) entry which is preliminary data.</text>
</comment>
<evidence type="ECO:0000313" key="2">
    <source>
        <dbReference type="EMBL" id="MBB2189198.1"/>
    </source>
</evidence>
<dbReference type="RefSeq" id="WP_183118390.1">
    <property type="nucleotide sequence ID" value="NZ_JABEQF010000003.1"/>
</dbReference>
<dbReference type="AlphaFoldDB" id="A0A7W4JQW1"/>
<dbReference type="EMBL" id="JABEQF010000003">
    <property type="protein sequence ID" value="MBB2189198.1"/>
    <property type="molecule type" value="Genomic_DNA"/>
</dbReference>
<proteinExistence type="predicted"/>
<keyword evidence="3" id="KW-1185">Reference proteome</keyword>
<gene>
    <name evidence="2" type="ORF">HLH34_04365</name>
</gene>
<evidence type="ECO:0000313" key="3">
    <source>
        <dbReference type="Proteomes" id="UP000555756"/>
    </source>
</evidence>
<dbReference type="Proteomes" id="UP000555756">
    <property type="component" value="Unassembled WGS sequence"/>
</dbReference>
<dbReference type="Pfam" id="PF19889">
    <property type="entry name" value="DUF6362"/>
    <property type="match status" value="1"/>
</dbReference>
<accession>A0A7W4JQW1</accession>
<protein>
    <recommendedName>
        <fullName evidence="1">DUF6362 domain-containing protein</fullName>
    </recommendedName>
</protein>
<evidence type="ECO:0000259" key="1">
    <source>
        <dbReference type="Pfam" id="PF19889"/>
    </source>
</evidence>
<reference evidence="2 3" key="1">
    <citation type="submission" date="2020-04" db="EMBL/GenBank/DDBJ databases">
        <title>Description of novel Gluconacetobacter.</title>
        <authorList>
            <person name="Sombolestani A."/>
        </authorList>
    </citation>
    <scope>NUCLEOTIDE SEQUENCE [LARGE SCALE GENOMIC DNA]</scope>
    <source>
        <strain evidence="2 3">LMG 21311</strain>
    </source>
</reference>
<name>A0A7W4JQW1_9PROT</name>
<sequence length="160" mass="17954">MNSRIVLADGLSVADAVAGRLFEAACTLAAMPMHGLKPAGCRVAWPEVVAEADLNWINAIPDDAMRMPRPTSDAISRMDEAMGWISMIDGDCINWRRVVCMRMIVHPISHRYRWSWRKIGDRLHIDHHTAKSWHSLAVAVIAKKIAQPEFFTSQIPHFAA</sequence>
<feature type="domain" description="DUF6362" evidence="1">
    <location>
        <begin position="36"/>
        <end position="141"/>
    </location>
</feature>